<comment type="similarity">
    <text evidence="1">Belongs to the desulfoferrodoxin family.</text>
</comment>
<evidence type="ECO:0000256" key="3">
    <source>
        <dbReference type="ARBA" id="ARBA00022723"/>
    </source>
</evidence>
<evidence type="ECO:0000256" key="1">
    <source>
        <dbReference type="ARBA" id="ARBA00005941"/>
    </source>
</evidence>
<sequence>MQRRFGWAGATLWVVMAALACEEAGCLDARRVTLSLPQIDMLKDAVLRCQPRHSVDARGLSLRGGAQSDIIEEAFKEMKGEVFTRNDPGKFKGKEDKHVPVLSRHDDGVRVEVMHVMDEDGPDTTLHYIRLIWIQDADSGDILDAKFLTADMDSATADFKGDYQNRKLVAYATCNLHGTWASEASSN</sequence>
<dbReference type="HOGENOM" id="CLU_1450260_0_0_1"/>
<accession>L1IY86</accession>
<evidence type="ECO:0000256" key="6">
    <source>
        <dbReference type="SAM" id="SignalP"/>
    </source>
</evidence>
<dbReference type="OrthoDB" id="200272at2759"/>
<evidence type="ECO:0000256" key="5">
    <source>
        <dbReference type="ARBA" id="ARBA00023004"/>
    </source>
</evidence>
<feature type="signal peptide" evidence="6">
    <location>
        <begin position="1"/>
        <end position="20"/>
    </location>
</feature>
<dbReference type="InterPro" id="IPR036073">
    <property type="entry name" value="Desulfoferrodoxin_Fe-bd_dom_sf"/>
</dbReference>
<dbReference type="Proteomes" id="UP000011087">
    <property type="component" value="Unassembled WGS sequence"/>
</dbReference>
<gene>
    <name evidence="8" type="ORF">GUITHDRAFT_153884</name>
</gene>
<dbReference type="GO" id="GO:0016491">
    <property type="term" value="F:oxidoreductase activity"/>
    <property type="evidence" value="ECO:0007669"/>
    <property type="project" value="InterPro"/>
</dbReference>
<evidence type="ECO:0000259" key="7">
    <source>
        <dbReference type="Pfam" id="PF01880"/>
    </source>
</evidence>
<keyword evidence="10" id="KW-1185">Reference proteome</keyword>
<dbReference type="GO" id="GO:0005506">
    <property type="term" value="F:iron ion binding"/>
    <property type="evidence" value="ECO:0007669"/>
    <property type="project" value="InterPro"/>
</dbReference>
<dbReference type="EMBL" id="JH993025">
    <property type="protein sequence ID" value="EKX41206.1"/>
    <property type="molecule type" value="Genomic_DNA"/>
</dbReference>
<keyword evidence="2" id="KW-0813">Transport</keyword>
<dbReference type="PANTHER" id="PTHR36541">
    <property type="entry name" value="SUPEROXIDE REDUCTASE-RELATED"/>
    <property type="match status" value="1"/>
</dbReference>
<evidence type="ECO:0000256" key="2">
    <source>
        <dbReference type="ARBA" id="ARBA00022448"/>
    </source>
</evidence>
<feature type="domain" description="Desulfoferrodoxin ferrous iron-binding" evidence="7">
    <location>
        <begin position="93"/>
        <end position="182"/>
    </location>
</feature>
<keyword evidence="6" id="KW-0732">Signal</keyword>
<keyword evidence="5" id="KW-0408">Iron</keyword>
<reference evidence="10" key="2">
    <citation type="submission" date="2012-11" db="EMBL/GenBank/DDBJ databases">
        <authorList>
            <person name="Kuo A."/>
            <person name="Curtis B.A."/>
            <person name="Tanifuji G."/>
            <person name="Burki F."/>
            <person name="Gruber A."/>
            <person name="Irimia M."/>
            <person name="Maruyama S."/>
            <person name="Arias M.C."/>
            <person name="Ball S.G."/>
            <person name="Gile G.H."/>
            <person name="Hirakawa Y."/>
            <person name="Hopkins J.F."/>
            <person name="Rensing S.A."/>
            <person name="Schmutz J."/>
            <person name="Symeonidi A."/>
            <person name="Elias M."/>
            <person name="Eveleigh R.J."/>
            <person name="Herman E.K."/>
            <person name="Klute M.J."/>
            <person name="Nakayama T."/>
            <person name="Obornik M."/>
            <person name="Reyes-Prieto A."/>
            <person name="Armbrust E.V."/>
            <person name="Aves S.J."/>
            <person name="Beiko R.G."/>
            <person name="Coutinho P."/>
            <person name="Dacks J.B."/>
            <person name="Durnford D.G."/>
            <person name="Fast N.M."/>
            <person name="Green B.R."/>
            <person name="Grisdale C."/>
            <person name="Hempe F."/>
            <person name="Henrissat B."/>
            <person name="Hoppner M.P."/>
            <person name="Ishida K.-I."/>
            <person name="Kim E."/>
            <person name="Koreny L."/>
            <person name="Kroth P.G."/>
            <person name="Liu Y."/>
            <person name="Malik S.-B."/>
            <person name="Maier U.G."/>
            <person name="McRose D."/>
            <person name="Mock T."/>
            <person name="Neilson J.A."/>
            <person name="Onodera N.T."/>
            <person name="Poole A.M."/>
            <person name="Pritham E.J."/>
            <person name="Richards T.A."/>
            <person name="Rocap G."/>
            <person name="Roy S.W."/>
            <person name="Sarai C."/>
            <person name="Schaack S."/>
            <person name="Shirato S."/>
            <person name="Slamovits C.H."/>
            <person name="Spencer D.F."/>
            <person name="Suzuki S."/>
            <person name="Worden A.Z."/>
            <person name="Zauner S."/>
            <person name="Barry K."/>
            <person name="Bell C."/>
            <person name="Bharti A.K."/>
            <person name="Crow J.A."/>
            <person name="Grimwood J."/>
            <person name="Kramer R."/>
            <person name="Lindquist E."/>
            <person name="Lucas S."/>
            <person name="Salamov A."/>
            <person name="McFadden G.I."/>
            <person name="Lane C.E."/>
            <person name="Keeling P.J."/>
            <person name="Gray M.W."/>
            <person name="Grigoriev I.V."/>
            <person name="Archibald J.M."/>
        </authorList>
    </citation>
    <scope>NUCLEOTIDE SEQUENCE</scope>
    <source>
        <strain evidence="10">CCMP2712</strain>
    </source>
</reference>
<dbReference type="InterPro" id="IPR051233">
    <property type="entry name" value="Desulfoferrodoxin_SOR"/>
</dbReference>
<dbReference type="PaxDb" id="55529-EKX41206"/>
<dbReference type="SUPFAM" id="SSF49367">
    <property type="entry name" value="Superoxide reductase-like"/>
    <property type="match status" value="1"/>
</dbReference>
<dbReference type="PROSITE" id="PS51257">
    <property type="entry name" value="PROKAR_LIPOPROTEIN"/>
    <property type="match status" value="1"/>
</dbReference>
<feature type="chain" id="PRO_5008770624" description="Desulfoferrodoxin ferrous iron-binding domain-containing protein" evidence="6">
    <location>
        <begin position="21"/>
        <end position="187"/>
    </location>
</feature>
<dbReference type="EnsemblProtists" id="EKX41206">
    <property type="protein sequence ID" value="EKX41206"/>
    <property type="gene ID" value="GUITHDRAFT_153884"/>
</dbReference>
<reference evidence="8 10" key="1">
    <citation type="journal article" date="2012" name="Nature">
        <title>Algal genomes reveal evolutionary mosaicism and the fate of nucleomorphs.</title>
        <authorList>
            <consortium name="DOE Joint Genome Institute"/>
            <person name="Curtis B.A."/>
            <person name="Tanifuji G."/>
            <person name="Burki F."/>
            <person name="Gruber A."/>
            <person name="Irimia M."/>
            <person name="Maruyama S."/>
            <person name="Arias M.C."/>
            <person name="Ball S.G."/>
            <person name="Gile G.H."/>
            <person name="Hirakawa Y."/>
            <person name="Hopkins J.F."/>
            <person name="Kuo A."/>
            <person name="Rensing S.A."/>
            <person name="Schmutz J."/>
            <person name="Symeonidi A."/>
            <person name="Elias M."/>
            <person name="Eveleigh R.J."/>
            <person name="Herman E.K."/>
            <person name="Klute M.J."/>
            <person name="Nakayama T."/>
            <person name="Obornik M."/>
            <person name="Reyes-Prieto A."/>
            <person name="Armbrust E.V."/>
            <person name="Aves S.J."/>
            <person name="Beiko R.G."/>
            <person name="Coutinho P."/>
            <person name="Dacks J.B."/>
            <person name="Durnford D.G."/>
            <person name="Fast N.M."/>
            <person name="Green B.R."/>
            <person name="Grisdale C.J."/>
            <person name="Hempel F."/>
            <person name="Henrissat B."/>
            <person name="Hoppner M.P."/>
            <person name="Ishida K."/>
            <person name="Kim E."/>
            <person name="Koreny L."/>
            <person name="Kroth P.G."/>
            <person name="Liu Y."/>
            <person name="Malik S.B."/>
            <person name="Maier U.G."/>
            <person name="McRose D."/>
            <person name="Mock T."/>
            <person name="Neilson J.A."/>
            <person name="Onodera N.T."/>
            <person name="Poole A.M."/>
            <person name="Pritham E.J."/>
            <person name="Richards T.A."/>
            <person name="Rocap G."/>
            <person name="Roy S.W."/>
            <person name="Sarai C."/>
            <person name="Schaack S."/>
            <person name="Shirato S."/>
            <person name="Slamovits C.H."/>
            <person name="Spencer D.F."/>
            <person name="Suzuki S."/>
            <person name="Worden A.Z."/>
            <person name="Zauner S."/>
            <person name="Barry K."/>
            <person name="Bell C."/>
            <person name="Bharti A.K."/>
            <person name="Crow J.A."/>
            <person name="Grimwood J."/>
            <person name="Kramer R."/>
            <person name="Lindquist E."/>
            <person name="Lucas S."/>
            <person name="Salamov A."/>
            <person name="McFadden G.I."/>
            <person name="Lane C.E."/>
            <person name="Keeling P.J."/>
            <person name="Gray M.W."/>
            <person name="Grigoriev I.V."/>
            <person name="Archibald J.M."/>
        </authorList>
    </citation>
    <scope>NUCLEOTIDE SEQUENCE</scope>
    <source>
        <strain evidence="8 10">CCMP2712</strain>
    </source>
</reference>
<evidence type="ECO:0000313" key="8">
    <source>
        <dbReference type="EMBL" id="EKX41206.1"/>
    </source>
</evidence>
<protein>
    <recommendedName>
        <fullName evidence="7">Desulfoferrodoxin ferrous iron-binding domain-containing protein</fullName>
    </recommendedName>
</protein>
<dbReference type="PANTHER" id="PTHR36541:SF1">
    <property type="entry name" value="SUPEROXIDE REDUCTASE-RELATED"/>
    <property type="match status" value="1"/>
</dbReference>
<dbReference type="Pfam" id="PF01880">
    <property type="entry name" value="Desulfoferrodox"/>
    <property type="match status" value="1"/>
</dbReference>
<dbReference type="InterPro" id="IPR002742">
    <property type="entry name" value="Desulfoferrodoxin_Fe-bd_dom"/>
</dbReference>
<evidence type="ECO:0000313" key="9">
    <source>
        <dbReference type="EnsemblProtists" id="EKX41206"/>
    </source>
</evidence>
<dbReference type="RefSeq" id="XP_005828186.1">
    <property type="nucleotide sequence ID" value="XM_005828129.1"/>
</dbReference>
<evidence type="ECO:0000313" key="10">
    <source>
        <dbReference type="Proteomes" id="UP000011087"/>
    </source>
</evidence>
<evidence type="ECO:0000256" key="4">
    <source>
        <dbReference type="ARBA" id="ARBA00022982"/>
    </source>
</evidence>
<keyword evidence="4" id="KW-0249">Electron transport</keyword>
<organism evidence="8">
    <name type="scientific">Guillardia theta (strain CCMP2712)</name>
    <name type="common">Cryptophyte</name>
    <dbReference type="NCBI Taxonomy" id="905079"/>
    <lineage>
        <taxon>Eukaryota</taxon>
        <taxon>Cryptophyceae</taxon>
        <taxon>Pyrenomonadales</taxon>
        <taxon>Geminigeraceae</taxon>
        <taxon>Guillardia</taxon>
    </lineage>
</organism>
<dbReference type="AlphaFoldDB" id="L1IY86"/>
<reference evidence="9" key="3">
    <citation type="submission" date="2015-06" db="UniProtKB">
        <authorList>
            <consortium name="EnsemblProtists"/>
        </authorList>
    </citation>
    <scope>IDENTIFICATION</scope>
</reference>
<dbReference type="KEGG" id="gtt:GUITHDRAFT_153884"/>
<name>L1IY86_GUITC</name>
<dbReference type="GeneID" id="17297862"/>
<proteinExistence type="inferred from homology"/>
<dbReference type="Gene3D" id="2.60.40.730">
    <property type="entry name" value="SOR catalytic domain"/>
    <property type="match status" value="1"/>
</dbReference>
<keyword evidence="3" id="KW-0479">Metal-binding</keyword>